<dbReference type="Gene3D" id="3.90.1750.10">
    <property type="entry name" value="Hect, E3 ligase catalytic domains"/>
    <property type="match status" value="1"/>
</dbReference>
<dbReference type="AlphaFoldDB" id="A0A4W5NHT8"/>
<evidence type="ECO:0000313" key="11">
    <source>
        <dbReference type="Proteomes" id="UP000314982"/>
    </source>
</evidence>
<proteinExistence type="predicted"/>
<dbReference type="GO" id="GO:0004842">
    <property type="term" value="F:ubiquitin-protein transferase activity"/>
    <property type="evidence" value="ECO:0007669"/>
    <property type="project" value="InterPro"/>
</dbReference>
<feature type="domain" description="HECT" evidence="9">
    <location>
        <begin position="606"/>
        <end position="933"/>
    </location>
</feature>
<dbReference type="SUPFAM" id="SSF56204">
    <property type="entry name" value="Hect, E3 ligase catalytic domain"/>
    <property type="match status" value="1"/>
</dbReference>
<evidence type="ECO:0000256" key="8">
    <source>
        <dbReference type="SAM" id="MobiDB-lite"/>
    </source>
</evidence>
<feature type="active site" description="Glycyl thioester intermediate" evidence="6">
    <location>
        <position position="901"/>
    </location>
</feature>
<dbReference type="SUPFAM" id="SSF50985">
    <property type="entry name" value="RCC1/BLIP-II"/>
    <property type="match status" value="1"/>
</dbReference>
<dbReference type="Pfam" id="PF25390">
    <property type="entry name" value="WD40_RLD"/>
    <property type="match status" value="1"/>
</dbReference>
<dbReference type="InterPro" id="IPR000408">
    <property type="entry name" value="Reg_chr_condens"/>
</dbReference>
<evidence type="ECO:0000256" key="7">
    <source>
        <dbReference type="PROSITE-ProRule" id="PRU00235"/>
    </source>
</evidence>
<evidence type="ECO:0000256" key="3">
    <source>
        <dbReference type="ARBA" id="ARBA00022679"/>
    </source>
</evidence>
<feature type="repeat" description="RCC1" evidence="7">
    <location>
        <begin position="1"/>
        <end position="51"/>
    </location>
</feature>
<reference evidence="11" key="1">
    <citation type="submission" date="2018-06" db="EMBL/GenBank/DDBJ databases">
        <title>Genome assembly of Danube salmon.</title>
        <authorList>
            <person name="Macqueen D.J."/>
            <person name="Gundappa M.K."/>
        </authorList>
    </citation>
    <scope>NUCLEOTIDE SEQUENCE [LARGE SCALE GENOMIC DNA]</scope>
</reference>
<evidence type="ECO:0000256" key="4">
    <source>
        <dbReference type="ARBA" id="ARBA00022737"/>
    </source>
</evidence>
<reference evidence="10" key="3">
    <citation type="submission" date="2025-09" db="UniProtKB">
        <authorList>
            <consortium name="Ensembl"/>
        </authorList>
    </citation>
    <scope>IDENTIFICATION</scope>
</reference>
<dbReference type="PROSITE" id="PS50237">
    <property type="entry name" value="HECT"/>
    <property type="match status" value="1"/>
</dbReference>
<keyword evidence="3" id="KW-0808">Transferase</keyword>
<sequence>MLCWGSTVEGQLGIGGAREPVCEPRSCQAFNGCGLKEVACGGRHSLFLLRDGRVYTCGSNRCGQLGHDKPGDSPELVVALDTQKIGVVSCGQAHSMALNEQGQVFAWGAGGGGQLGLGTAEETVPIPRLIKKLCEHRISQIMCGNKHCIALSKDGQLFTWGQNSSGQLGLGKGEPSTLSPQPLKSLSGIPLAQITAGGDHSFALSLSGAVFGWGKNSAGQLGLNDKQDRSVPCHIKFLRSQKVVYISCGDEHTAALTKDGGLFTFGDGSRGQLGHDSTNNEPLPRQVQELMGSEVSQIACGRHHTLAFVPSSGLVYAFGCNTNGQLGTGTRGDIKSPLPVKSSLTGRLTGSPRHMSGNWMTHDTRASQVMMYPSLSPSIHVSLSCQATKSFESLLIPQLPCSPPDVEAMRIYLILSECPALHDSKNYITLTIPLAMAILRLDANPSKVLDNWWCLVDGGVFSRLVDMYKSIVVFLLTGGKALLVPVFLENYTSATLKLLEKLHKVTFPANFIRKTSLQTITFFFSSIQSSVTLCAYPFILNAQAKTTMLQTDAELQMQMAVSGANMHNVFMLLTLEPLLARNPFLVLHVRRDHLVSDALRELTIYSDVDLKKPLKVIFDGEEAVDAGGVTKEFFLLLLKELMDPVYGMFTQFTQSNLLWFSDKCFVEHNWFNLIGIICGLAIYNSTVVDLHFPLVLYKKLLGVAPTLEDLKELSPTEGRSLQQLLDHEEDDVEETFCLNFAITREYYGLTEVKELIPGGDRITVDKNNREEFVEAYLKYMFRDSVSELYQAFSSGFLKVCGGKILSLFQPSELMAMVVGNNNYNWEEMEKNAVYKGEYSASHPTVRMFWEVFHEFPLEKKKRFLLFLTGSDRIPIHGMESLRIAIQSTSAEEHYLPVAHTCYNLLDMPRYQTKETLHRRLTQAVEQYEGFSLV</sequence>
<dbReference type="InterPro" id="IPR058923">
    <property type="entry name" value="RCC1-like_dom"/>
</dbReference>
<dbReference type="CDD" id="cd00078">
    <property type="entry name" value="HECTc"/>
    <property type="match status" value="1"/>
</dbReference>
<feature type="repeat" description="RCC1" evidence="7">
    <location>
        <begin position="260"/>
        <end position="311"/>
    </location>
</feature>
<dbReference type="Ensembl" id="ENSHHUT00000050639.1">
    <property type="protein sequence ID" value="ENSHHUP00000048864.1"/>
    <property type="gene ID" value="ENSHHUG00000029608.1"/>
</dbReference>
<dbReference type="SMART" id="SM00119">
    <property type="entry name" value="HECTc"/>
    <property type="match status" value="1"/>
</dbReference>
<dbReference type="Gene3D" id="2.130.10.30">
    <property type="entry name" value="Regulator of chromosome condensation 1/beta-lactamase-inhibitor protein II"/>
    <property type="match status" value="2"/>
</dbReference>
<dbReference type="GO" id="GO:0005737">
    <property type="term" value="C:cytoplasm"/>
    <property type="evidence" value="ECO:0007669"/>
    <property type="project" value="UniProtKB-SubCell"/>
</dbReference>
<dbReference type="STRING" id="62062.ENSHHUP00000048864"/>
<evidence type="ECO:0000256" key="2">
    <source>
        <dbReference type="ARBA" id="ARBA00022490"/>
    </source>
</evidence>
<dbReference type="PANTHER" id="PTHR45622:SF18">
    <property type="entry name" value="E3 UBIQUITIN-PROTEIN LIGASE HERC3-RELATED"/>
    <property type="match status" value="1"/>
</dbReference>
<comment type="subcellular location">
    <subcellularLocation>
        <location evidence="1">Cytoplasm</location>
    </subcellularLocation>
</comment>
<keyword evidence="11" id="KW-1185">Reference proteome</keyword>
<dbReference type="InterPro" id="IPR035983">
    <property type="entry name" value="Hect_E3_ubiquitin_ligase"/>
</dbReference>
<dbReference type="Proteomes" id="UP000314982">
    <property type="component" value="Unassembled WGS sequence"/>
</dbReference>
<evidence type="ECO:0000256" key="1">
    <source>
        <dbReference type="ARBA" id="ARBA00004496"/>
    </source>
</evidence>
<dbReference type="GeneTree" id="ENSGT00940000158189"/>
<dbReference type="PROSITE" id="PS00626">
    <property type="entry name" value="RCC1_2"/>
    <property type="match status" value="3"/>
</dbReference>
<evidence type="ECO:0000259" key="9">
    <source>
        <dbReference type="PROSITE" id="PS50237"/>
    </source>
</evidence>
<evidence type="ECO:0000256" key="5">
    <source>
        <dbReference type="ARBA" id="ARBA00022786"/>
    </source>
</evidence>
<keyword evidence="4" id="KW-0677">Repeat</keyword>
<keyword evidence="2" id="KW-0963">Cytoplasm</keyword>
<dbReference type="PRINTS" id="PR00633">
    <property type="entry name" value="RCCNDNSATION"/>
</dbReference>
<dbReference type="Gene3D" id="3.30.2410.10">
    <property type="entry name" value="Hect, E3 ligase catalytic domain"/>
    <property type="match status" value="1"/>
</dbReference>
<keyword evidence="5 6" id="KW-0833">Ubl conjugation pathway</keyword>
<evidence type="ECO:0000256" key="6">
    <source>
        <dbReference type="PROSITE-ProRule" id="PRU00104"/>
    </source>
</evidence>
<dbReference type="FunFam" id="3.30.2410.10:FF:000003">
    <property type="entry name" value="probable E3 ubiquitin-protein ligase HERC4 isoform X1"/>
    <property type="match status" value="1"/>
</dbReference>
<dbReference type="FunFam" id="3.30.2160.10:FF:000004">
    <property type="entry name" value="probable E3 ubiquitin-protein ligase HERC4 isoform X1"/>
    <property type="match status" value="1"/>
</dbReference>
<dbReference type="Pfam" id="PF00632">
    <property type="entry name" value="HECT"/>
    <property type="match status" value="1"/>
</dbReference>
<feature type="repeat" description="RCC1" evidence="7">
    <location>
        <begin position="155"/>
        <end position="207"/>
    </location>
</feature>
<dbReference type="InterPro" id="IPR051709">
    <property type="entry name" value="Ub-ligase/GTPase-reg"/>
</dbReference>
<dbReference type="InterPro" id="IPR009091">
    <property type="entry name" value="RCC1/BLIP-II"/>
</dbReference>
<reference evidence="10" key="2">
    <citation type="submission" date="2025-08" db="UniProtKB">
        <authorList>
            <consortium name="Ensembl"/>
        </authorList>
    </citation>
    <scope>IDENTIFICATION</scope>
</reference>
<feature type="repeat" description="RCC1" evidence="7">
    <location>
        <begin position="52"/>
        <end position="101"/>
    </location>
</feature>
<organism evidence="10 11">
    <name type="scientific">Hucho hucho</name>
    <name type="common">huchen</name>
    <dbReference type="NCBI Taxonomy" id="62062"/>
    <lineage>
        <taxon>Eukaryota</taxon>
        <taxon>Metazoa</taxon>
        <taxon>Chordata</taxon>
        <taxon>Craniata</taxon>
        <taxon>Vertebrata</taxon>
        <taxon>Euteleostomi</taxon>
        <taxon>Actinopterygii</taxon>
        <taxon>Neopterygii</taxon>
        <taxon>Teleostei</taxon>
        <taxon>Protacanthopterygii</taxon>
        <taxon>Salmoniformes</taxon>
        <taxon>Salmonidae</taxon>
        <taxon>Salmoninae</taxon>
        <taxon>Hucho</taxon>
    </lineage>
</organism>
<feature type="region of interest" description="Disordered" evidence="8">
    <location>
        <begin position="331"/>
        <end position="356"/>
    </location>
</feature>
<protein>
    <submittedName>
        <fullName evidence="10">HECT and RLD domain containing E3 ubiquitin protein ligase 3</fullName>
    </submittedName>
</protein>
<dbReference type="Gene3D" id="3.30.2160.10">
    <property type="entry name" value="Hect, E3 ligase catalytic domain"/>
    <property type="match status" value="1"/>
</dbReference>
<accession>A0A4W5NHT8</accession>
<dbReference type="InterPro" id="IPR000569">
    <property type="entry name" value="HECT_dom"/>
</dbReference>
<name>A0A4W5NHT8_9TELE</name>
<dbReference type="PROSITE" id="PS50012">
    <property type="entry name" value="RCC1_3"/>
    <property type="match status" value="6"/>
</dbReference>
<feature type="repeat" description="RCC1" evidence="7">
    <location>
        <begin position="208"/>
        <end position="259"/>
    </location>
</feature>
<feature type="repeat" description="RCC1" evidence="7">
    <location>
        <begin position="102"/>
        <end position="154"/>
    </location>
</feature>
<dbReference type="PANTHER" id="PTHR45622">
    <property type="entry name" value="UBIQUITIN-PROTEIN LIGASE E3A-RELATED"/>
    <property type="match status" value="1"/>
</dbReference>
<evidence type="ECO:0000313" key="10">
    <source>
        <dbReference type="Ensembl" id="ENSHHUP00000048864.1"/>
    </source>
</evidence>